<accession>A0A8C8CGS2</accession>
<keyword evidence="2" id="KW-1185">Reference proteome</keyword>
<evidence type="ECO:0000313" key="2">
    <source>
        <dbReference type="Proteomes" id="UP000694402"/>
    </source>
</evidence>
<organism evidence="1 2">
    <name type="scientific">Oncorhynchus tshawytscha</name>
    <name type="common">Chinook salmon</name>
    <name type="synonym">Salmo tshawytscha</name>
    <dbReference type="NCBI Taxonomy" id="74940"/>
    <lineage>
        <taxon>Eukaryota</taxon>
        <taxon>Metazoa</taxon>
        <taxon>Chordata</taxon>
        <taxon>Craniata</taxon>
        <taxon>Vertebrata</taxon>
        <taxon>Euteleostomi</taxon>
        <taxon>Actinopterygii</taxon>
        <taxon>Neopterygii</taxon>
        <taxon>Teleostei</taxon>
        <taxon>Protacanthopterygii</taxon>
        <taxon>Salmoniformes</taxon>
        <taxon>Salmonidae</taxon>
        <taxon>Salmoninae</taxon>
        <taxon>Oncorhynchus</taxon>
    </lineage>
</organism>
<reference evidence="1" key="2">
    <citation type="submission" date="2025-09" db="UniProtKB">
        <authorList>
            <consortium name="Ensembl"/>
        </authorList>
    </citation>
    <scope>IDENTIFICATION</scope>
</reference>
<sequence>MDKDFTTLLNEIVAEKCAKGDRSEDEAFRSLMKILSKLSEEIQAAGRWVEELILLLTAVCFRAQSNGCVQCALNQTLMRSLGAVDLSIRILDMLQKLKTENTDYLIGNLAVDNQFLLWPYIMAYSFMVLHTCLDEHKVEQLAQPGNTHLALEVMELCRTVRTELDVGTLSWVWLGVGDGLCVREMYTHMNIMVKKNGEF</sequence>
<proteinExistence type="predicted"/>
<dbReference type="Proteomes" id="UP000694402">
    <property type="component" value="Unassembled WGS sequence"/>
</dbReference>
<evidence type="ECO:0000313" key="1">
    <source>
        <dbReference type="Ensembl" id="ENSOTSP00005011292.1"/>
    </source>
</evidence>
<protein>
    <submittedName>
        <fullName evidence="1">Uncharacterized protein</fullName>
    </submittedName>
</protein>
<dbReference type="Ensembl" id="ENSOTST00005012439.2">
    <property type="protein sequence ID" value="ENSOTSP00005011292.1"/>
    <property type="gene ID" value="ENSOTSG00005005953.2"/>
</dbReference>
<reference evidence="1" key="1">
    <citation type="submission" date="2025-08" db="UniProtKB">
        <authorList>
            <consortium name="Ensembl"/>
        </authorList>
    </citation>
    <scope>IDENTIFICATION</scope>
</reference>
<dbReference type="AlphaFoldDB" id="A0A8C8CGS2"/>
<name>A0A8C8CGS2_ONCTS</name>